<evidence type="ECO:0000313" key="3">
    <source>
        <dbReference type="Proteomes" id="UP001621418"/>
    </source>
</evidence>
<keyword evidence="1" id="KW-1133">Transmembrane helix</keyword>
<accession>A0ABZ1N9R5</accession>
<reference evidence="2 3" key="1">
    <citation type="submission" date="2022-10" db="EMBL/GenBank/DDBJ databases">
        <title>The complete genomes of actinobacterial strains from the NBC collection.</title>
        <authorList>
            <person name="Joergensen T.S."/>
            <person name="Alvarez Arevalo M."/>
            <person name="Sterndorff E.B."/>
            <person name="Faurdal D."/>
            <person name="Vuksanovic O."/>
            <person name="Mourched A.-S."/>
            <person name="Charusanti P."/>
            <person name="Shaw S."/>
            <person name="Blin K."/>
            <person name="Weber T."/>
        </authorList>
    </citation>
    <scope>NUCLEOTIDE SEQUENCE [LARGE SCALE GENOMIC DNA]</scope>
    <source>
        <strain evidence="2 3">NBC_01413</strain>
    </source>
</reference>
<evidence type="ECO:0000313" key="2">
    <source>
        <dbReference type="EMBL" id="WTY36715.1"/>
    </source>
</evidence>
<evidence type="ECO:0000256" key="1">
    <source>
        <dbReference type="SAM" id="Phobius"/>
    </source>
</evidence>
<sequence length="100" mass="10282">MSYPPQGYYPRPPEHPESTTVLILGILGLALCGLCAPFAWVKGRKVVAEIDASGGQLGGRSQANAGYIMGIVGSCVLGVSILVVAGSVLLLVMTADSSTY</sequence>
<feature type="transmembrane region" description="Helical" evidence="1">
    <location>
        <begin position="20"/>
        <end position="41"/>
    </location>
</feature>
<keyword evidence="1" id="KW-0472">Membrane</keyword>
<name>A0ABZ1N9R5_9NOCA</name>
<dbReference type="EMBL" id="CP109527">
    <property type="protein sequence ID" value="WTY36715.1"/>
    <property type="molecule type" value="Genomic_DNA"/>
</dbReference>
<dbReference type="RefSeq" id="WP_328657869.1">
    <property type="nucleotide sequence ID" value="NZ_CP108014.1"/>
</dbReference>
<feature type="transmembrane region" description="Helical" evidence="1">
    <location>
        <begin position="67"/>
        <end position="93"/>
    </location>
</feature>
<proteinExistence type="predicted"/>
<gene>
    <name evidence="2" type="ORF">OG308_02110</name>
</gene>
<keyword evidence="3" id="KW-1185">Reference proteome</keyword>
<dbReference type="Proteomes" id="UP001621418">
    <property type="component" value="Chromosome"/>
</dbReference>
<keyword evidence="1" id="KW-0812">Transmembrane</keyword>
<organism evidence="2 3">
    <name type="scientific">Nocardia salmonicida</name>
    <dbReference type="NCBI Taxonomy" id="53431"/>
    <lineage>
        <taxon>Bacteria</taxon>
        <taxon>Bacillati</taxon>
        <taxon>Actinomycetota</taxon>
        <taxon>Actinomycetes</taxon>
        <taxon>Mycobacteriales</taxon>
        <taxon>Nocardiaceae</taxon>
        <taxon>Nocardia</taxon>
    </lineage>
</organism>
<dbReference type="GeneID" id="91379784"/>
<protein>
    <submittedName>
        <fullName evidence="2">DUF4190 domain-containing protein</fullName>
    </submittedName>
</protein>